<dbReference type="eggNOG" id="COG2891">
    <property type="taxonomic scope" value="Bacteria"/>
</dbReference>
<feature type="transmembrane region" description="Helical" evidence="8">
    <location>
        <begin position="78"/>
        <end position="101"/>
    </location>
</feature>
<organism evidence="9 10">
    <name type="scientific">Weissella oryzae (strain DSM 25784 / JCM 18191 / LMG 30913 / SG25)</name>
    <dbReference type="NCBI Taxonomy" id="1329250"/>
    <lineage>
        <taxon>Bacteria</taxon>
        <taxon>Bacillati</taxon>
        <taxon>Bacillota</taxon>
        <taxon>Bacilli</taxon>
        <taxon>Lactobacillales</taxon>
        <taxon>Lactobacillaceae</taxon>
        <taxon>Weissella</taxon>
    </lineage>
</organism>
<gene>
    <name evidence="9" type="primary">mreD</name>
    <name evidence="9" type="ORF">WOSG25_040570</name>
</gene>
<evidence type="ECO:0000256" key="2">
    <source>
        <dbReference type="ARBA" id="ARBA00007776"/>
    </source>
</evidence>
<sequence length="199" mass="22388">MKYIPMKWLHFFLVFIAMLLDGAIALNAAPVLFHQPMSASPFLTIIVLIIPIIGGFADQLSKQSLYGAAIVSGLLFDLFYNGVVGIAMVGFPLVVWIALIIKKYFATNFGSAVLTWFIALSAYLFFDYMAFGIINMANANLSSFIIFHMFPTILVNLLILLVVYNFLVWLYKKTLQEDIANYTIADKSLDNRIPLGRRK</sequence>
<dbReference type="EMBL" id="DF820487">
    <property type="protein sequence ID" value="GAK30617.1"/>
    <property type="molecule type" value="Genomic_DNA"/>
</dbReference>
<evidence type="ECO:0000313" key="9">
    <source>
        <dbReference type="EMBL" id="GAK30617.1"/>
    </source>
</evidence>
<dbReference type="InterPro" id="IPR007227">
    <property type="entry name" value="Cell_shape_determining_MreD"/>
</dbReference>
<name>A0A069CT85_WEIOS</name>
<proteinExistence type="inferred from homology"/>
<dbReference type="Pfam" id="PF04093">
    <property type="entry name" value="MreD"/>
    <property type="match status" value="1"/>
</dbReference>
<dbReference type="OrthoDB" id="2148512at2"/>
<keyword evidence="7 8" id="KW-0472">Membrane</keyword>
<protein>
    <submittedName>
        <fullName evidence="9">Possible rod shape-determining protein MreD</fullName>
    </submittedName>
</protein>
<dbReference type="NCBIfam" id="TIGR03426">
    <property type="entry name" value="shape_MreD"/>
    <property type="match status" value="1"/>
</dbReference>
<dbReference type="GO" id="GO:0008360">
    <property type="term" value="P:regulation of cell shape"/>
    <property type="evidence" value="ECO:0007669"/>
    <property type="project" value="UniProtKB-KW"/>
</dbReference>
<feature type="transmembrane region" description="Helical" evidence="8">
    <location>
        <begin position="146"/>
        <end position="171"/>
    </location>
</feature>
<evidence type="ECO:0000256" key="7">
    <source>
        <dbReference type="ARBA" id="ARBA00023136"/>
    </source>
</evidence>
<accession>A0A069CT85</accession>
<keyword evidence="5" id="KW-0133">Cell shape</keyword>
<keyword evidence="6 8" id="KW-1133">Transmembrane helix</keyword>
<evidence type="ECO:0000256" key="6">
    <source>
        <dbReference type="ARBA" id="ARBA00022989"/>
    </source>
</evidence>
<evidence type="ECO:0000256" key="4">
    <source>
        <dbReference type="ARBA" id="ARBA00022692"/>
    </source>
</evidence>
<dbReference type="Proteomes" id="UP000030643">
    <property type="component" value="Unassembled WGS sequence"/>
</dbReference>
<evidence type="ECO:0000256" key="5">
    <source>
        <dbReference type="ARBA" id="ARBA00022960"/>
    </source>
</evidence>
<reference evidence="10" key="1">
    <citation type="journal article" date="2014" name="Genome Announc.">
        <title>Draft genome sequence of Weissella oryzae SG25T, isolated from fermented rice grains.</title>
        <authorList>
            <person name="Tanizawa Y."/>
            <person name="Fujisawa T."/>
            <person name="Mochizuki T."/>
            <person name="Kaminuma E."/>
            <person name="Suzuki Y."/>
            <person name="Nakamura Y."/>
            <person name="Tohno M."/>
        </authorList>
    </citation>
    <scope>NUCLEOTIDE SEQUENCE [LARGE SCALE GENOMIC DNA]</scope>
    <source>
        <strain evidence="10">DSM 25784 / JCM 18191 / LMG 30913 / SG25</strain>
    </source>
</reference>
<dbReference type="GO" id="GO:0005886">
    <property type="term" value="C:plasma membrane"/>
    <property type="evidence" value="ECO:0007669"/>
    <property type="project" value="UniProtKB-SubCell"/>
</dbReference>
<evidence type="ECO:0000313" key="10">
    <source>
        <dbReference type="Proteomes" id="UP000030643"/>
    </source>
</evidence>
<keyword evidence="3" id="KW-1003">Cell membrane</keyword>
<evidence type="ECO:0000256" key="8">
    <source>
        <dbReference type="SAM" id="Phobius"/>
    </source>
</evidence>
<comment type="similarity">
    <text evidence="2">Belongs to the MreD family.</text>
</comment>
<dbReference type="RefSeq" id="WP_027698709.1">
    <property type="nucleotide sequence ID" value="NZ_DF820487.1"/>
</dbReference>
<feature type="transmembrane region" description="Helical" evidence="8">
    <location>
        <begin position="38"/>
        <end position="57"/>
    </location>
</feature>
<feature type="transmembrane region" description="Helical" evidence="8">
    <location>
        <begin position="113"/>
        <end position="134"/>
    </location>
</feature>
<dbReference type="AlphaFoldDB" id="A0A069CT85"/>
<keyword evidence="4 8" id="KW-0812">Transmembrane</keyword>
<evidence type="ECO:0000256" key="3">
    <source>
        <dbReference type="ARBA" id="ARBA00022475"/>
    </source>
</evidence>
<comment type="subcellular location">
    <subcellularLocation>
        <location evidence="1">Cell membrane</location>
        <topology evidence="1">Multi-pass membrane protein</topology>
    </subcellularLocation>
</comment>
<dbReference type="STRING" id="1329250.WOSG25_040570"/>
<keyword evidence="10" id="KW-1185">Reference proteome</keyword>
<evidence type="ECO:0000256" key="1">
    <source>
        <dbReference type="ARBA" id="ARBA00004651"/>
    </source>
</evidence>